<dbReference type="Proteomes" id="UP001174694">
    <property type="component" value="Unassembled WGS sequence"/>
</dbReference>
<dbReference type="Pfam" id="PF01425">
    <property type="entry name" value="Amidase"/>
    <property type="match status" value="1"/>
</dbReference>
<dbReference type="InterPro" id="IPR036928">
    <property type="entry name" value="AS_sf"/>
</dbReference>
<sequence length="536" mass="57302">MPSFISFAPFLGALSLVQITPAIGGFATGQFTSEDLVTAYLRRIAEVNPLLHAVTEVNPDALDVAKSLDAERTAGIVRGPLHGVPIVIKNNIATDDKMNNTAGSYALLGSKVPEDSTVVTKLRDAGAIILGKANMAQWAGCRSTVNSNGWSAYGGQVYGAYYPFQEPSGSSSGSAVSASIGLSLVALGTETGSSISAPSSQNGVVGIKPSTGLTSRHLVIPWSSHQDTVGPIARTVKDAAGSYVLQTIAGTDPKDNYTSTIPFDTIPDYVAACQEDGLRGARIGVPRNAILNTSIPDNSPIRDAYDQAIDIIRALSANVSDPADFVNMTDYNVNRGGRPDADGFDFMDIDFYGDLAAYLAQLTYNPYNITGVEDLILYTESNPLENWPNKTVNVWQMTLNSVRKFGPYGGATHWEMFQERIRIGEESTILATLEKYNLDALVMPTTSATGPASIGQFPIVTVPLGFYPADTPVTWGADSMIQTAPGVPFGLSFVGPRFSEEKLIKYAYAFEQATKIRSSKRPMVVPNIELAEVISL</sequence>
<dbReference type="InterPro" id="IPR023631">
    <property type="entry name" value="Amidase_dom"/>
</dbReference>
<dbReference type="Gene3D" id="3.90.1300.10">
    <property type="entry name" value="Amidase signature (AS) domain"/>
    <property type="match status" value="1"/>
</dbReference>
<comment type="caution">
    <text evidence="3">The sequence shown here is derived from an EMBL/GenBank/DDBJ whole genome shotgun (WGS) entry which is preliminary data.</text>
</comment>
<feature type="signal peptide" evidence="1">
    <location>
        <begin position="1"/>
        <end position="24"/>
    </location>
</feature>
<proteinExistence type="predicted"/>
<reference evidence="3" key="1">
    <citation type="submission" date="2022-07" db="EMBL/GenBank/DDBJ databases">
        <title>Fungi with potential for degradation of polypropylene.</title>
        <authorList>
            <person name="Gostincar C."/>
        </authorList>
    </citation>
    <scope>NUCLEOTIDE SEQUENCE</scope>
    <source>
        <strain evidence="3">EXF-13308</strain>
    </source>
</reference>
<dbReference type="EMBL" id="JANBVO010000014">
    <property type="protein sequence ID" value="KAJ9145346.1"/>
    <property type="molecule type" value="Genomic_DNA"/>
</dbReference>
<organism evidence="3 4">
    <name type="scientific">Pleurostoma richardsiae</name>
    <dbReference type="NCBI Taxonomy" id="41990"/>
    <lineage>
        <taxon>Eukaryota</taxon>
        <taxon>Fungi</taxon>
        <taxon>Dikarya</taxon>
        <taxon>Ascomycota</taxon>
        <taxon>Pezizomycotina</taxon>
        <taxon>Sordariomycetes</taxon>
        <taxon>Sordariomycetidae</taxon>
        <taxon>Calosphaeriales</taxon>
        <taxon>Pleurostomataceae</taxon>
        <taxon>Pleurostoma</taxon>
    </lineage>
</organism>
<gene>
    <name evidence="3" type="ORF">NKR23_g5384</name>
</gene>
<evidence type="ECO:0000259" key="2">
    <source>
        <dbReference type="Pfam" id="PF01425"/>
    </source>
</evidence>
<protein>
    <submittedName>
        <fullName evidence="3">Amidase</fullName>
    </submittedName>
</protein>
<keyword evidence="4" id="KW-1185">Reference proteome</keyword>
<keyword evidence="1" id="KW-0732">Signal</keyword>
<dbReference type="PANTHER" id="PTHR42678:SF34">
    <property type="entry name" value="OS04G0183300 PROTEIN"/>
    <property type="match status" value="1"/>
</dbReference>
<dbReference type="PANTHER" id="PTHR42678">
    <property type="entry name" value="AMIDASE"/>
    <property type="match status" value="1"/>
</dbReference>
<dbReference type="AlphaFoldDB" id="A0AA38RP39"/>
<feature type="domain" description="Amidase" evidence="2">
    <location>
        <begin position="35"/>
        <end position="320"/>
    </location>
</feature>
<evidence type="ECO:0000256" key="1">
    <source>
        <dbReference type="SAM" id="SignalP"/>
    </source>
</evidence>
<dbReference type="SUPFAM" id="SSF75304">
    <property type="entry name" value="Amidase signature (AS) enzymes"/>
    <property type="match status" value="1"/>
</dbReference>
<accession>A0AA38RP39</accession>
<evidence type="ECO:0000313" key="4">
    <source>
        <dbReference type="Proteomes" id="UP001174694"/>
    </source>
</evidence>
<feature type="chain" id="PRO_5041425413" evidence="1">
    <location>
        <begin position="25"/>
        <end position="536"/>
    </location>
</feature>
<evidence type="ECO:0000313" key="3">
    <source>
        <dbReference type="EMBL" id="KAJ9145346.1"/>
    </source>
</evidence>
<name>A0AA38RP39_9PEZI</name>